<evidence type="ECO:0000313" key="2">
    <source>
        <dbReference type="Proteomes" id="UP000026962"/>
    </source>
</evidence>
<dbReference type="Proteomes" id="UP000026962">
    <property type="component" value="Chromosome 12"/>
</dbReference>
<dbReference type="Gramene" id="OPUNC12G10590.1">
    <property type="protein sequence ID" value="OPUNC12G10590.1"/>
    <property type="gene ID" value="OPUNC12G10590"/>
</dbReference>
<dbReference type="AlphaFoldDB" id="A0A0E0MMC4"/>
<dbReference type="Gramene" id="OPUNC12G10590.2">
    <property type="protein sequence ID" value="OPUNC12G10590.2"/>
    <property type="gene ID" value="OPUNC12G10590"/>
</dbReference>
<protein>
    <submittedName>
        <fullName evidence="1">Uncharacterized protein</fullName>
    </submittedName>
</protein>
<keyword evidence="2" id="KW-1185">Reference proteome</keyword>
<sequence>MLGEGKKGGEGGSVPVWAVKTNYSVKICCVCLSVSRSLQVLAPAVIQRHDLVRAQRAGGRQNRCSLCRRGAPDGVADMLQCHLRRKALPSTVQCIWTQSNTGLIDYLNPVRNPSGP</sequence>
<organism evidence="1">
    <name type="scientific">Oryza punctata</name>
    <name type="common">Red rice</name>
    <dbReference type="NCBI Taxonomy" id="4537"/>
    <lineage>
        <taxon>Eukaryota</taxon>
        <taxon>Viridiplantae</taxon>
        <taxon>Streptophyta</taxon>
        <taxon>Embryophyta</taxon>
        <taxon>Tracheophyta</taxon>
        <taxon>Spermatophyta</taxon>
        <taxon>Magnoliopsida</taxon>
        <taxon>Liliopsida</taxon>
        <taxon>Poales</taxon>
        <taxon>Poaceae</taxon>
        <taxon>BOP clade</taxon>
        <taxon>Oryzoideae</taxon>
        <taxon>Oryzeae</taxon>
        <taxon>Oryzinae</taxon>
        <taxon>Oryza</taxon>
    </lineage>
</organism>
<reference evidence="1" key="2">
    <citation type="submission" date="2018-05" db="EMBL/GenBank/DDBJ databases">
        <title>OpunRS2 (Oryza punctata Reference Sequence Version 2).</title>
        <authorList>
            <person name="Zhang J."/>
            <person name="Kudrna D."/>
            <person name="Lee S."/>
            <person name="Talag J."/>
            <person name="Welchert J."/>
            <person name="Wing R.A."/>
        </authorList>
    </citation>
    <scope>NUCLEOTIDE SEQUENCE [LARGE SCALE GENOMIC DNA]</scope>
</reference>
<dbReference type="HOGENOM" id="CLU_169259_0_0_1"/>
<evidence type="ECO:0000313" key="1">
    <source>
        <dbReference type="EnsemblPlants" id="OPUNC12G10590.2"/>
    </source>
</evidence>
<reference evidence="1" key="1">
    <citation type="submission" date="2015-04" db="UniProtKB">
        <authorList>
            <consortium name="EnsemblPlants"/>
        </authorList>
    </citation>
    <scope>IDENTIFICATION</scope>
</reference>
<dbReference type="EnsemblPlants" id="OPUNC12G10590.2">
    <property type="protein sequence ID" value="OPUNC12G10590.2"/>
    <property type="gene ID" value="OPUNC12G10590"/>
</dbReference>
<dbReference type="EnsemblPlants" id="OPUNC12G10590.1">
    <property type="protein sequence ID" value="OPUNC12G10590.1"/>
    <property type="gene ID" value="OPUNC12G10590"/>
</dbReference>
<accession>A0A0E0MMC4</accession>
<proteinExistence type="predicted"/>
<dbReference type="OMA" id="QCHLRRK"/>
<name>A0A0E0MMC4_ORYPU</name>